<dbReference type="PANTHER" id="PTHR42663:SF6">
    <property type="entry name" value="HYDROLASE C777.06C-RELATED"/>
    <property type="match status" value="1"/>
</dbReference>
<evidence type="ECO:0000259" key="1">
    <source>
        <dbReference type="SMART" id="SM00849"/>
    </source>
</evidence>
<feature type="domain" description="Metallo-beta-lactamase" evidence="1">
    <location>
        <begin position="43"/>
        <end position="221"/>
    </location>
</feature>
<dbReference type="RefSeq" id="WP_181761329.1">
    <property type="nucleotide sequence ID" value="NZ_BMCR01000001.1"/>
</dbReference>
<protein>
    <submittedName>
        <fullName evidence="2">MBL fold metallo-hydrolase</fullName>
    </submittedName>
</protein>
<accession>A0A838Y296</accession>
<keyword evidence="3" id="KW-1185">Reference proteome</keyword>
<reference evidence="2 3" key="1">
    <citation type="submission" date="2020-07" db="EMBL/GenBank/DDBJ databases">
        <authorList>
            <person name="Li M."/>
        </authorList>
    </citation>
    <scope>NUCLEOTIDE SEQUENCE [LARGE SCALE GENOMIC DNA]</scope>
    <source>
        <strain evidence="2 3">DSM 23284</strain>
    </source>
</reference>
<keyword evidence="2" id="KW-0378">Hydrolase</keyword>
<sequence>MTTGNPTGETLHFTILGCGSSAGVPRVGNIWGACDPNEPRNRRKRCALLVRRIGPEGETTVLVDAGPDLRQQLLDAAVTDLDAVLLTHAHADHLHGIDDVRPLAITHRKRIPVYMDALTSERANALFGYGFHTPKGSSYPPILSEHRIVAGCEQVIDGAGGPIRFTPFEVDHGDIPALGFRFENVAYLPDVKDIPPSSIDGVSGLDVWIIDALRRSSHPSHFSLDDALGWIAQMGPKRAILTNMHVDLDYRTLERELPPGVEPGYDGMRFEVPAMARATTG</sequence>
<dbReference type="GO" id="GO:0016787">
    <property type="term" value="F:hydrolase activity"/>
    <property type="evidence" value="ECO:0007669"/>
    <property type="project" value="UniProtKB-KW"/>
</dbReference>
<dbReference type="CDD" id="cd16279">
    <property type="entry name" value="metallo-hydrolase-like_MBL-fold"/>
    <property type="match status" value="1"/>
</dbReference>
<comment type="caution">
    <text evidence="2">The sequence shown here is derived from an EMBL/GenBank/DDBJ whole genome shotgun (WGS) entry which is preliminary data.</text>
</comment>
<dbReference type="PANTHER" id="PTHR42663">
    <property type="entry name" value="HYDROLASE C777.06C-RELATED-RELATED"/>
    <property type="match status" value="1"/>
</dbReference>
<organism evidence="2 3">
    <name type="scientific">Stappia taiwanensis</name>
    <dbReference type="NCBI Taxonomy" id="992267"/>
    <lineage>
        <taxon>Bacteria</taxon>
        <taxon>Pseudomonadati</taxon>
        <taxon>Pseudomonadota</taxon>
        <taxon>Alphaproteobacteria</taxon>
        <taxon>Hyphomicrobiales</taxon>
        <taxon>Stappiaceae</taxon>
        <taxon>Stappia</taxon>
    </lineage>
</organism>
<name>A0A838Y296_9HYPH</name>
<dbReference type="Pfam" id="PF12706">
    <property type="entry name" value="Lactamase_B_2"/>
    <property type="match status" value="1"/>
</dbReference>
<reference evidence="2 3" key="2">
    <citation type="submission" date="2020-08" db="EMBL/GenBank/DDBJ databases">
        <title>Stappia taiwanensis sp. nov., isolated from a coastal thermal spring.</title>
        <authorList>
            <person name="Kampfer P."/>
        </authorList>
    </citation>
    <scope>NUCLEOTIDE SEQUENCE [LARGE SCALE GENOMIC DNA]</scope>
    <source>
        <strain evidence="2 3">DSM 23284</strain>
    </source>
</reference>
<evidence type="ECO:0000313" key="3">
    <source>
        <dbReference type="Proteomes" id="UP000559404"/>
    </source>
</evidence>
<dbReference type="AlphaFoldDB" id="A0A838Y296"/>
<dbReference type="Proteomes" id="UP000559404">
    <property type="component" value="Unassembled WGS sequence"/>
</dbReference>
<dbReference type="SMART" id="SM00849">
    <property type="entry name" value="Lactamase_B"/>
    <property type="match status" value="1"/>
</dbReference>
<evidence type="ECO:0000313" key="2">
    <source>
        <dbReference type="EMBL" id="MBA4613133.1"/>
    </source>
</evidence>
<dbReference type="InterPro" id="IPR001279">
    <property type="entry name" value="Metallo-B-lactamas"/>
</dbReference>
<proteinExistence type="predicted"/>
<gene>
    <name evidence="2" type="ORF">H1W37_15845</name>
</gene>
<dbReference type="InterPro" id="IPR036866">
    <property type="entry name" value="RibonucZ/Hydroxyglut_hydro"/>
</dbReference>
<dbReference type="Gene3D" id="3.60.15.10">
    <property type="entry name" value="Ribonuclease Z/Hydroxyacylglutathione hydrolase-like"/>
    <property type="match status" value="1"/>
</dbReference>
<dbReference type="EMBL" id="JACEON010000016">
    <property type="protein sequence ID" value="MBA4613133.1"/>
    <property type="molecule type" value="Genomic_DNA"/>
</dbReference>
<dbReference type="SUPFAM" id="SSF56281">
    <property type="entry name" value="Metallo-hydrolase/oxidoreductase"/>
    <property type="match status" value="1"/>
</dbReference>